<dbReference type="InterPro" id="IPR006103">
    <property type="entry name" value="Glyco_hydro_2_cat"/>
</dbReference>
<dbReference type="GO" id="GO:0005975">
    <property type="term" value="P:carbohydrate metabolic process"/>
    <property type="evidence" value="ECO:0007669"/>
    <property type="project" value="InterPro"/>
</dbReference>
<dbReference type="InterPro" id="IPR036156">
    <property type="entry name" value="Beta-gal/glucu_dom_sf"/>
</dbReference>
<dbReference type="SUPFAM" id="SSF49785">
    <property type="entry name" value="Galactose-binding domain-like"/>
    <property type="match status" value="1"/>
</dbReference>
<dbReference type="InterPro" id="IPR008979">
    <property type="entry name" value="Galactose-bd-like_sf"/>
</dbReference>
<dbReference type="SUPFAM" id="SSF51445">
    <property type="entry name" value="(Trans)glycosidases"/>
    <property type="match status" value="1"/>
</dbReference>
<dbReference type="PRINTS" id="PR00132">
    <property type="entry name" value="GLHYDRLASE2"/>
</dbReference>
<accession>A0AAN0IF17</accession>
<name>A0AAN0IF17_AMPQE</name>
<dbReference type="Pfam" id="PF02836">
    <property type="entry name" value="Glyco_hydro_2_C"/>
    <property type="match status" value="1"/>
</dbReference>
<dbReference type="InterPro" id="IPR013783">
    <property type="entry name" value="Ig-like_fold"/>
</dbReference>
<dbReference type="GO" id="GO:0005615">
    <property type="term" value="C:extracellular space"/>
    <property type="evidence" value="ECO:0007669"/>
    <property type="project" value="TreeGrafter"/>
</dbReference>
<keyword evidence="7" id="KW-1185">Reference proteome</keyword>
<dbReference type="Gene3D" id="2.60.40.10">
    <property type="entry name" value="Immunoglobulins"/>
    <property type="match status" value="1"/>
</dbReference>
<keyword evidence="2" id="KW-0378">Hydrolase</keyword>
<organism evidence="6 7">
    <name type="scientific">Amphimedon queenslandica</name>
    <name type="common">Sponge</name>
    <dbReference type="NCBI Taxonomy" id="400682"/>
    <lineage>
        <taxon>Eukaryota</taxon>
        <taxon>Metazoa</taxon>
        <taxon>Porifera</taxon>
        <taxon>Demospongiae</taxon>
        <taxon>Heteroscleromorpha</taxon>
        <taxon>Haplosclerida</taxon>
        <taxon>Niphatidae</taxon>
        <taxon>Amphimedon</taxon>
    </lineage>
</organism>
<feature type="domain" description="Glycoside hydrolase family 2 catalytic" evidence="4">
    <location>
        <begin position="325"/>
        <end position="624"/>
    </location>
</feature>
<evidence type="ECO:0000259" key="5">
    <source>
        <dbReference type="Pfam" id="PF02837"/>
    </source>
</evidence>
<evidence type="ECO:0008006" key="8">
    <source>
        <dbReference type="Google" id="ProtNLM"/>
    </source>
</evidence>
<evidence type="ECO:0000256" key="1">
    <source>
        <dbReference type="ARBA" id="ARBA00007401"/>
    </source>
</evidence>
<dbReference type="NCBIfam" id="NF007538">
    <property type="entry name" value="PRK10150.1"/>
    <property type="match status" value="1"/>
</dbReference>
<dbReference type="InterPro" id="IPR006101">
    <property type="entry name" value="Glyco_hydro_2"/>
</dbReference>
<protein>
    <recommendedName>
        <fullName evidence="8">Beta-glucuronidase</fullName>
    </recommendedName>
</protein>
<dbReference type="SUPFAM" id="SSF49303">
    <property type="entry name" value="beta-Galactosidase/glucuronidase domain"/>
    <property type="match status" value="1"/>
</dbReference>
<keyword evidence="3" id="KW-0326">Glycosidase</keyword>
<reference evidence="7" key="1">
    <citation type="journal article" date="2010" name="Nature">
        <title>The Amphimedon queenslandica genome and the evolution of animal complexity.</title>
        <authorList>
            <person name="Srivastava M."/>
            <person name="Simakov O."/>
            <person name="Chapman J."/>
            <person name="Fahey B."/>
            <person name="Gauthier M.E."/>
            <person name="Mitros T."/>
            <person name="Richards G.S."/>
            <person name="Conaco C."/>
            <person name="Dacre M."/>
            <person name="Hellsten U."/>
            <person name="Larroux C."/>
            <person name="Putnam N.H."/>
            <person name="Stanke M."/>
            <person name="Adamska M."/>
            <person name="Darling A."/>
            <person name="Degnan S.M."/>
            <person name="Oakley T.H."/>
            <person name="Plachetzki D.C."/>
            <person name="Zhai Y."/>
            <person name="Adamski M."/>
            <person name="Calcino A."/>
            <person name="Cummins S.F."/>
            <person name="Goodstein D.M."/>
            <person name="Harris C."/>
            <person name="Jackson D.J."/>
            <person name="Leys S.P."/>
            <person name="Shu S."/>
            <person name="Woodcroft B.J."/>
            <person name="Vervoort M."/>
            <person name="Kosik K.S."/>
            <person name="Manning G."/>
            <person name="Degnan B.M."/>
            <person name="Rokhsar D.S."/>
        </authorList>
    </citation>
    <scope>NUCLEOTIDE SEQUENCE [LARGE SCALE GENOMIC DNA]</scope>
</reference>
<dbReference type="FunFam" id="2.60.120.260:FF:000027">
    <property type="entry name" value="Beta-glucuronidase"/>
    <property type="match status" value="1"/>
</dbReference>
<evidence type="ECO:0000259" key="4">
    <source>
        <dbReference type="Pfam" id="PF02836"/>
    </source>
</evidence>
<dbReference type="EnsemblMetazoa" id="XM_003387057.3">
    <property type="protein sequence ID" value="XP_003387105.2"/>
    <property type="gene ID" value="LOC100635650"/>
</dbReference>
<dbReference type="GO" id="GO:0030246">
    <property type="term" value="F:carbohydrate binding"/>
    <property type="evidence" value="ECO:0007669"/>
    <property type="project" value="TreeGrafter"/>
</dbReference>
<dbReference type="FunFam" id="3.20.20.80:FF:000080">
    <property type="entry name" value="Beta-glucuronidase UidA"/>
    <property type="match status" value="1"/>
</dbReference>
<gene>
    <name evidence="6" type="primary">100635650</name>
</gene>
<evidence type="ECO:0000256" key="2">
    <source>
        <dbReference type="ARBA" id="ARBA00022801"/>
    </source>
</evidence>
<comment type="similarity">
    <text evidence="1">Belongs to the glycosyl hydrolase 2 family.</text>
</comment>
<dbReference type="PROSITE" id="PS00608">
    <property type="entry name" value="GLYCOSYL_HYDROL_F2_2"/>
    <property type="match status" value="1"/>
</dbReference>
<proteinExistence type="inferred from homology"/>
<dbReference type="Gene3D" id="3.20.20.80">
    <property type="entry name" value="Glycosidases"/>
    <property type="match status" value="1"/>
</dbReference>
<reference evidence="6" key="2">
    <citation type="submission" date="2024-06" db="UniProtKB">
        <authorList>
            <consortium name="EnsemblMetazoa"/>
        </authorList>
    </citation>
    <scope>IDENTIFICATION</scope>
</reference>
<dbReference type="GO" id="GO:0004566">
    <property type="term" value="F:beta-glucuronidase activity"/>
    <property type="evidence" value="ECO:0007669"/>
    <property type="project" value="TreeGrafter"/>
</dbReference>
<dbReference type="Pfam" id="PF02837">
    <property type="entry name" value="Glyco_hydro_2_N"/>
    <property type="match status" value="1"/>
</dbReference>
<dbReference type="InterPro" id="IPR017853">
    <property type="entry name" value="GH"/>
</dbReference>
<evidence type="ECO:0000313" key="6">
    <source>
        <dbReference type="EnsemblMetazoa" id="XP_003387105.2"/>
    </source>
</evidence>
<feature type="domain" description="Glycosyl hydrolases family 2 sugar binding" evidence="5">
    <location>
        <begin position="42"/>
        <end position="220"/>
    </location>
</feature>
<dbReference type="AlphaFoldDB" id="A0AAN0IF17"/>
<evidence type="ECO:0000256" key="3">
    <source>
        <dbReference type="ARBA" id="ARBA00023295"/>
    </source>
</evidence>
<dbReference type="GO" id="GO:0019391">
    <property type="term" value="P:glucuronoside catabolic process"/>
    <property type="evidence" value="ECO:0007669"/>
    <property type="project" value="TreeGrafter"/>
</dbReference>
<dbReference type="Gene3D" id="2.60.120.260">
    <property type="entry name" value="Galactose-binding domain-like"/>
    <property type="match status" value="1"/>
</dbReference>
<sequence length="639" mass="72525">MIFIHKRVGLKMKQAITLLILAVAFLSTCQGLYPKDSPSRLLKDLDGIWHFKIDDSLSRNEGFDKEWYLKPLNDTILMPVPASYNDITQDHKIRDFLGWAWYDRNFWVPGSWLDGKTRVVLRFESAYYYTIVWVNGKQVMTHDGGHLPFEADIAEHLEEGQPNRVTVAVNNTLTAKTLPVGSVTYHNGEEYPPNYFTFTGDFDFFNYAGIQRSVKLYTTPKAYISDISVVTELEEDGSASVAYTVMVGGVEGNNEVTYEVSLSGVKDSGTVTDGIAKGTLKITNPTLWWPWTLSSTPGAMQPFQVKITTDGVTDMYIQSVGLREITVTEDQFLINGKPFYFHGIGKHEDWDIIGKGINDALLMKDLNALLWLNASAFRATTYPFAEEMLDLADKAGIVVIGESTSVGQKSVSNFGNESLAHHLQVMKELINRDKNHPSVVLWSLANEPESSLSVAEEYFQTLVEATHTLDPTRPVSFTCNLDYNNDKVFKHMDLIMLNRYLDWYQNGGHPEVVPYALRYDLEQWRKLYKKPIMISEYGAGTIPGFHKDPPVMWTEEYQVLALSAFWPVFDEYRKSFLIGEMVWSFADFETAQSTSRTDGNHKGLLTRQRQPKLAAHVVRERFSALAEGRDYHPEKVSVK</sequence>
<dbReference type="InterPro" id="IPR023232">
    <property type="entry name" value="Glyco_hydro_2_AS"/>
</dbReference>
<evidence type="ECO:0000313" key="7">
    <source>
        <dbReference type="Proteomes" id="UP000007879"/>
    </source>
</evidence>
<dbReference type="InterPro" id="IPR006104">
    <property type="entry name" value="Glyco_hydro_2_N"/>
</dbReference>
<dbReference type="PANTHER" id="PTHR10066:SF67">
    <property type="entry name" value="BETA-GLUCURONIDASE"/>
    <property type="match status" value="1"/>
</dbReference>
<dbReference type="Proteomes" id="UP000007879">
    <property type="component" value="Unassembled WGS sequence"/>
</dbReference>
<dbReference type="PANTHER" id="PTHR10066">
    <property type="entry name" value="BETA-GLUCURONIDASE"/>
    <property type="match status" value="1"/>
</dbReference>